<evidence type="ECO:0000256" key="4">
    <source>
        <dbReference type="ARBA" id="ARBA00023125"/>
    </source>
</evidence>
<dbReference type="InterPro" id="IPR052360">
    <property type="entry name" value="Transcr_Regulatory_Proteins"/>
</dbReference>
<keyword evidence="6" id="KW-0539">Nucleus</keyword>
<evidence type="ECO:0000256" key="5">
    <source>
        <dbReference type="ARBA" id="ARBA00023163"/>
    </source>
</evidence>
<dbReference type="GO" id="GO:0003677">
    <property type="term" value="F:DNA binding"/>
    <property type="evidence" value="ECO:0007669"/>
    <property type="project" value="UniProtKB-KW"/>
</dbReference>
<reference evidence="7" key="1">
    <citation type="submission" date="2021-06" db="EMBL/GenBank/DDBJ databases">
        <title>Comparative genomics, transcriptomics and evolutionary studies reveal genomic signatures of adaptation to plant cell wall in hemibiotrophic fungi.</title>
        <authorList>
            <consortium name="DOE Joint Genome Institute"/>
            <person name="Baroncelli R."/>
            <person name="Diaz J.F."/>
            <person name="Benocci T."/>
            <person name="Peng M."/>
            <person name="Battaglia E."/>
            <person name="Haridas S."/>
            <person name="Andreopoulos W."/>
            <person name="Labutti K."/>
            <person name="Pangilinan J."/>
            <person name="Floch G.L."/>
            <person name="Makela M.R."/>
            <person name="Henrissat B."/>
            <person name="Grigoriev I.V."/>
            <person name="Crouch J.A."/>
            <person name="De Vries R.P."/>
            <person name="Sukno S.A."/>
            <person name="Thon M.R."/>
        </authorList>
    </citation>
    <scope>NUCLEOTIDE SEQUENCE</scope>
    <source>
        <strain evidence="7">MAFF235873</strain>
    </source>
</reference>
<evidence type="ECO:0000256" key="3">
    <source>
        <dbReference type="ARBA" id="ARBA00023015"/>
    </source>
</evidence>
<keyword evidence="4" id="KW-0238">DNA-binding</keyword>
<proteinExistence type="predicted"/>
<keyword evidence="5" id="KW-0804">Transcription</keyword>
<evidence type="ECO:0000256" key="1">
    <source>
        <dbReference type="ARBA" id="ARBA00022723"/>
    </source>
</evidence>
<sequence length="217" mass="24008">MVCYLFTCFDNPAGNYVQAAKHLRGGVELSRSICMASFNSNSTHDDIRPSGDRGIRRRRSRLFTPEVGILPVLYIIGAKCRHPLVRREALGILRRQPMREAVWDIIVAAKVVERIIEVEKGGLGDGETAQSMERIAVRQGIGAVSWAQVREQSVGSQGGHQSKRSAGARRCMSNRMTWRTESVSKSINRQEALIVPLFRVKTVQCGLAQPSCSTSAL</sequence>
<evidence type="ECO:0000313" key="7">
    <source>
        <dbReference type="EMBL" id="KAK2030804.1"/>
    </source>
</evidence>
<dbReference type="PANTHER" id="PTHR36206:SF12">
    <property type="entry name" value="ASPERCRYPTIN BIOSYNTHESIS CLUSTER-SPECIFIC TRANSCRIPTION REGULATOR ATNN-RELATED"/>
    <property type="match status" value="1"/>
</dbReference>
<comment type="caution">
    <text evidence="7">The sequence shown here is derived from an EMBL/GenBank/DDBJ whole genome shotgun (WGS) entry which is preliminary data.</text>
</comment>
<name>A0AAD9HMS2_9PEZI</name>
<keyword evidence="2" id="KW-0862">Zinc</keyword>
<keyword evidence="3" id="KW-0805">Transcription regulation</keyword>
<gene>
    <name evidence="7" type="ORF">LX32DRAFT_310957</name>
</gene>
<accession>A0AAD9HMS2</accession>
<dbReference type="Proteomes" id="UP001232148">
    <property type="component" value="Unassembled WGS sequence"/>
</dbReference>
<evidence type="ECO:0000256" key="6">
    <source>
        <dbReference type="ARBA" id="ARBA00023242"/>
    </source>
</evidence>
<dbReference type="EMBL" id="MU842847">
    <property type="protein sequence ID" value="KAK2030804.1"/>
    <property type="molecule type" value="Genomic_DNA"/>
</dbReference>
<organism evidence="7 8">
    <name type="scientific">Colletotrichum zoysiae</name>
    <dbReference type="NCBI Taxonomy" id="1216348"/>
    <lineage>
        <taxon>Eukaryota</taxon>
        <taxon>Fungi</taxon>
        <taxon>Dikarya</taxon>
        <taxon>Ascomycota</taxon>
        <taxon>Pezizomycotina</taxon>
        <taxon>Sordariomycetes</taxon>
        <taxon>Hypocreomycetidae</taxon>
        <taxon>Glomerellales</taxon>
        <taxon>Glomerellaceae</taxon>
        <taxon>Colletotrichum</taxon>
        <taxon>Colletotrichum graminicola species complex</taxon>
    </lineage>
</organism>
<dbReference type="GO" id="GO:0046872">
    <property type="term" value="F:metal ion binding"/>
    <property type="evidence" value="ECO:0007669"/>
    <property type="project" value="UniProtKB-KW"/>
</dbReference>
<keyword evidence="8" id="KW-1185">Reference proteome</keyword>
<protein>
    <submittedName>
        <fullName evidence="7">Uncharacterized protein</fullName>
    </submittedName>
</protein>
<evidence type="ECO:0000256" key="2">
    <source>
        <dbReference type="ARBA" id="ARBA00022833"/>
    </source>
</evidence>
<keyword evidence="1" id="KW-0479">Metal-binding</keyword>
<dbReference type="PANTHER" id="PTHR36206">
    <property type="entry name" value="ASPERCRYPTIN BIOSYNTHESIS CLUSTER-SPECIFIC TRANSCRIPTION REGULATOR ATNN-RELATED"/>
    <property type="match status" value="1"/>
</dbReference>
<dbReference type="AlphaFoldDB" id="A0AAD9HMS2"/>
<evidence type="ECO:0000313" key="8">
    <source>
        <dbReference type="Proteomes" id="UP001232148"/>
    </source>
</evidence>